<name>A0ABY5R7H7_9MOLU</name>
<accession>A0ABY5R7H7</accession>
<keyword evidence="2" id="KW-1185">Reference proteome</keyword>
<protein>
    <recommendedName>
        <fullName evidence="3">VWA domain-containing protein</fullName>
    </recommendedName>
</protein>
<sequence>MQVSKQTVINIITEIVKNNDAIVIKIYNKLENKQISVVHFANTVKNYRLKILTNIKLGKLKKYYQFFPVLELFKTEKLLETSDNLTISGEKKYALSALRNLIKEEKLIPTKKLGNNILWDLVNEEQVKSNYNLKNYQLFLETLKKDKTILDFINSLGGTLQIQNKGDTNFEFEISNLLNVPEEFFSLIQSDDLRNIFYLELINLTEKELEIIFLKKVIDKNLITYLLKKDDFIQIPNILNPNDDERHKGALIVMIDTSGSMLGTSEIIAKYIAILITETLMAQKKKSIIN</sequence>
<evidence type="ECO:0000313" key="2">
    <source>
        <dbReference type="Proteomes" id="UP001059252"/>
    </source>
</evidence>
<dbReference type="RefSeq" id="WP_258210612.1">
    <property type="nucleotide sequence ID" value="NZ_CP102734.1"/>
</dbReference>
<evidence type="ECO:0008006" key="3">
    <source>
        <dbReference type="Google" id="ProtNLM"/>
    </source>
</evidence>
<dbReference type="PANTHER" id="PTHR36846">
    <property type="entry name" value="PROTEIN VIAA"/>
    <property type="match status" value="1"/>
</dbReference>
<evidence type="ECO:0000313" key="1">
    <source>
        <dbReference type="EMBL" id="UVD81438.1"/>
    </source>
</evidence>
<reference evidence="1" key="1">
    <citation type="submission" date="2022-08" db="EMBL/GenBank/DDBJ databases">
        <title>Complete genome of Mycoplasma iguanae type strain 2327.</title>
        <authorList>
            <person name="Spergser J."/>
        </authorList>
    </citation>
    <scope>NUCLEOTIDE SEQUENCE</scope>
    <source>
        <strain evidence="1">2327</strain>
    </source>
</reference>
<proteinExistence type="predicted"/>
<dbReference type="PANTHER" id="PTHR36846:SF1">
    <property type="entry name" value="PROTEIN VIAA"/>
    <property type="match status" value="1"/>
</dbReference>
<organism evidence="1 2">
    <name type="scientific">Mycoplasma iguanae</name>
    <dbReference type="NCBI Taxonomy" id="292461"/>
    <lineage>
        <taxon>Bacteria</taxon>
        <taxon>Bacillati</taxon>
        <taxon>Mycoplasmatota</taxon>
        <taxon>Mollicutes</taxon>
        <taxon>Mycoplasmataceae</taxon>
        <taxon>Mycoplasma</taxon>
    </lineage>
</organism>
<dbReference type="Proteomes" id="UP001059252">
    <property type="component" value="Chromosome"/>
</dbReference>
<gene>
    <name evidence="1" type="ORF">NV226_01740</name>
</gene>
<dbReference type="EMBL" id="CP102734">
    <property type="protein sequence ID" value="UVD81438.1"/>
    <property type="molecule type" value="Genomic_DNA"/>
</dbReference>